<sequence length="61" mass="6844">MDQIDAIVEELKAISERLNDASMLLLSDAIERGETSRPAMEKQISQARRAVDKAVHHLVQD</sequence>
<accession>A0A6J6JBN1</accession>
<evidence type="ECO:0000313" key="2">
    <source>
        <dbReference type="EMBL" id="CAB4668040.1"/>
    </source>
</evidence>
<gene>
    <name evidence="1" type="ORF">UFOPK2086_00525</name>
    <name evidence="2" type="ORF">UFOPK2295_00619</name>
</gene>
<proteinExistence type="predicted"/>
<dbReference type="EMBL" id="CAEZWV010000009">
    <property type="protein sequence ID" value="CAB4668040.1"/>
    <property type="molecule type" value="Genomic_DNA"/>
</dbReference>
<organism evidence="1">
    <name type="scientific">freshwater metagenome</name>
    <dbReference type="NCBI Taxonomy" id="449393"/>
    <lineage>
        <taxon>unclassified sequences</taxon>
        <taxon>metagenomes</taxon>
        <taxon>ecological metagenomes</taxon>
    </lineage>
</organism>
<dbReference type="EMBL" id="CAEZVQ010000049">
    <property type="protein sequence ID" value="CAB4634045.1"/>
    <property type="molecule type" value="Genomic_DNA"/>
</dbReference>
<name>A0A6J6JBN1_9ZZZZ</name>
<protein>
    <submittedName>
        <fullName evidence="1">Unannotated protein</fullName>
    </submittedName>
</protein>
<reference evidence="1" key="1">
    <citation type="submission" date="2020-05" db="EMBL/GenBank/DDBJ databases">
        <authorList>
            <person name="Chiriac C."/>
            <person name="Salcher M."/>
            <person name="Ghai R."/>
            <person name="Kavagutti S V."/>
        </authorList>
    </citation>
    <scope>NUCLEOTIDE SEQUENCE</scope>
</reference>
<dbReference type="AlphaFoldDB" id="A0A6J6JBN1"/>
<evidence type="ECO:0000313" key="1">
    <source>
        <dbReference type="EMBL" id="CAB4634045.1"/>
    </source>
</evidence>